<evidence type="ECO:0000256" key="9">
    <source>
        <dbReference type="ARBA" id="ARBA00023002"/>
    </source>
</evidence>
<keyword evidence="6 12" id="KW-0479">Metal-binding</keyword>
<feature type="binding site" evidence="12">
    <location>
        <position position="72"/>
    </location>
    <ligand>
        <name>Fe cation</name>
        <dbReference type="ChEBI" id="CHEBI:24875"/>
        <label>1</label>
    </ligand>
</feature>
<dbReference type="CDD" id="cd01053">
    <property type="entry name" value="AOX"/>
    <property type="match status" value="1"/>
</dbReference>
<dbReference type="InterPro" id="IPR038659">
    <property type="entry name" value="AOX_sf"/>
</dbReference>
<evidence type="ECO:0000256" key="5">
    <source>
        <dbReference type="ARBA" id="ARBA00022692"/>
    </source>
</evidence>
<feature type="binding site" evidence="12">
    <location>
        <position position="72"/>
    </location>
    <ligand>
        <name>Fe cation</name>
        <dbReference type="ChEBI" id="CHEBI:24875"/>
        <label>2</label>
    </ligand>
</feature>
<evidence type="ECO:0000256" key="2">
    <source>
        <dbReference type="ARBA" id="ARBA00008388"/>
    </source>
</evidence>
<feature type="binding site" evidence="12">
    <location>
        <position position="174"/>
    </location>
    <ligand>
        <name>Fe cation</name>
        <dbReference type="ChEBI" id="CHEBI:24875"/>
        <label>2</label>
    </ligand>
</feature>
<evidence type="ECO:0000256" key="15">
    <source>
        <dbReference type="SAM" id="Phobius"/>
    </source>
</evidence>
<keyword evidence="11 13" id="KW-0472">Membrane</keyword>
<sequence length="235" mass="26869">MSDWIAFKTVKAMRTLADAFFRKRYLHRAVTLETVAAVPGMVAGMHRHLTSLRRMRHDGGWIGHLLAEAENERMHLLTWMKVAQPTWLERSVVFTVQGIFFTAYFTFYMFAPKTSHRIVGYLEEEAIISYTQMLKEIDEGRIPNRPAPDIAINYWNLPKSATIRDVTLAIRADEAMHRDANHDFADRLLTGRENLRKEAEDLPCVKNPSAEFPATAGLKGEYSNNNNNTSNKDVA</sequence>
<protein>
    <recommendedName>
        <fullName evidence="13">Alternative oxidase</fullName>
        <ecNumber evidence="13">1.-.-.-</ecNumber>
    </recommendedName>
</protein>
<comment type="subcellular location">
    <subcellularLocation>
        <location evidence="1">Membrane</location>
    </subcellularLocation>
</comment>
<evidence type="ECO:0000256" key="7">
    <source>
        <dbReference type="ARBA" id="ARBA00022982"/>
    </source>
</evidence>
<evidence type="ECO:0000256" key="11">
    <source>
        <dbReference type="ARBA" id="ARBA00023136"/>
    </source>
</evidence>
<reference evidence="17" key="1">
    <citation type="journal article" date="2018" name="Nat. Microbiol.">
        <title>Leveraging single-cell genomics to expand the fungal tree of life.</title>
        <authorList>
            <person name="Ahrendt S.R."/>
            <person name="Quandt C.A."/>
            <person name="Ciobanu D."/>
            <person name="Clum A."/>
            <person name="Salamov A."/>
            <person name="Andreopoulos B."/>
            <person name="Cheng J.F."/>
            <person name="Woyke T."/>
            <person name="Pelin A."/>
            <person name="Henrissat B."/>
            <person name="Reynolds N.K."/>
            <person name="Benny G.L."/>
            <person name="Smith M.E."/>
            <person name="James T.Y."/>
            <person name="Grigoriev I.V."/>
        </authorList>
    </citation>
    <scope>NUCLEOTIDE SEQUENCE [LARGE SCALE GENOMIC DNA]</scope>
    <source>
        <strain evidence="17">Benny S71-1</strain>
    </source>
</reference>
<evidence type="ECO:0000256" key="8">
    <source>
        <dbReference type="ARBA" id="ARBA00022989"/>
    </source>
</evidence>
<evidence type="ECO:0000256" key="12">
    <source>
        <dbReference type="PIRSR" id="PIRSR005229-1"/>
    </source>
</evidence>
<feature type="region of interest" description="Disordered" evidence="14">
    <location>
        <begin position="200"/>
        <end position="235"/>
    </location>
</feature>
<feature type="binding site" evidence="12">
    <location>
        <position position="75"/>
    </location>
    <ligand>
        <name>Fe cation</name>
        <dbReference type="ChEBI" id="CHEBI:24875"/>
        <label>1</label>
    </ligand>
</feature>
<dbReference type="PANTHER" id="PTHR31803:SF3">
    <property type="entry name" value="ALTERNATIVE OXIDASE"/>
    <property type="match status" value="1"/>
</dbReference>
<feature type="transmembrane region" description="Helical" evidence="15">
    <location>
        <begin position="92"/>
        <end position="111"/>
    </location>
</feature>
<evidence type="ECO:0000256" key="3">
    <source>
        <dbReference type="ARBA" id="ARBA00022448"/>
    </source>
</evidence>
<keyword evidence="8 15" id="KW-1133">Transmembrane helix</keyword>
<feature type="compositionally biased region" description="Low complexity" evidence="14">
    <location>
        <begin position="223"/>
        <end position="235"/>
    </location>
</feature>
<evidence type="ECO:0000256" key="14">
    <source>
        <dbReference type="SAM" id="MobiDB-lite"/>
    </source>
</evidence>
<name>A0A4P9YVQ5_9FUNG</name>
<gene>
    <name evidence="16" type="ORF">SYNPS1DRAFT_18794</name>
</gene>
<dbReference type="AlphaFoldDB" id="A0A4P9YVQ5"/>
<dbReference type="GO" id="GO:0098803">
    <property type="term" value="C:respiratory chain complex"/>
    <property type="evidence" value="ECO:0007669"/>
    <property type="project" value="UniProtKB-UniRule"/>
</dbReference>
<feature type="binding site" evidence="12">
    <location>
        <position position="177"/>
    </location>
    <ligand>
        <name>Fe cation</name>
        <dbReference type="ChEBI" id="CHEBI:24875"/>
        <label>2</label>
    </ligand>
</feature>
<evidence type="ECO:0000313" key="16">
    <source>
        <dbReference type="EMBL" id="RKP23321.1"/>
    </source>
</evidence>
<evidence type="ECO:0000256" key="4">
    <source>
        <dbReference type="ARBA" id="ARBA00022660"/>
    </source>
</evidence>
<feature type="binding site" evidence="12">
    <location>
        <position position="123"/>
    </location>
    <ligand>
        <name>Fe cation</name>
        <dbReference type="ChEBI" id="CHEBI:24875"/>
        <label>2</label>
    </ligand>
</feature>
<keyword evidence="10 12" id="KW-0408">Iron</keyword>
<dbReference type="EC" id="1.-.-.-" evidence="13"/>
<dbReference type="Pfam" id="PF01786">
    <property type="entry name" value="AOX"/>
    <property type="match status" value="1"/>
</dbReference>
<dbReference type="Gene3D" id="1.20.1260.140">
    <property type="entry name" value="Alternative oxidase"/>
    <property type="match status" value="1"/>
</dbReference>
<dbReference type="PANTHER" id="PTHR31803">
    <property type="entry name" value="ALTERNATIVE OXIDASE"/>
    <property type="match status" value="1"/>
</dbReference>
<feature type="binding site" evidence="12">
    <location>
        <position position="174"/>
    </location>
    <ligand>
        <name>Fe cation</name>
        <dbReference type="ChEBI" id="CHEBI:24875"/>
        <label>1</label>
    </ligand>
</feature>
<evidence type="ECO:0000256" key="10">
    <source>
        <dbReference type="ARBA" id="ARBA00023004"/>
    </source>
</evidence>
<organism evidence="16 17">
    <name type="scientific">Syncephalis pseudoplumigaleata</name>
    <dbReference type="NCBI Taxonomy" id="1712513"/>
    <lineage>
        <taxon>Eukaryota</taxon>
        <taxon>Fungi</taxon>
        <taxon>Fungi incertae sedis</taxon>
        <taxon>Zoopagomycota</taxon>
        <taxon>Zoopagomycotina</taxon>
        <taxon>Zoopagomycetes</taxon>
        <taxon>Zoopagales</taxon>
        <taxon>Piptocephalidaceae</taxon>
        <taxon>Syncephalis</taxon>
    </lineage>
</organism>
<dbReference type="GO" id="GO:0009916">
    <property type="term" value="F:alternative oxidase activity"/>
    <property type="evidence" value="ECO:0007669"/>
    <property type="project" value="UniProtKB-UniRule"/>
</dbReference>
<evidence type="ECO:0000256" key="1">
    <source>
        <dbReference type="ARBA" id="ARBA00004370"/>
    </source>
</evidence>
<dbReference type="EMBL" id="KZ991092">
    <property type="protein sequence ID" value="RKP23321.1"/>
    <property type="molecule type" value="Genomic_DNA"/>
</dbReference>
<dbReference type="InterPro" id="IPR002680">
    <property type="entry name" value="AOX"/>
</dbReference>
<comment type="similarity">
    <text evidence="2 13">Belongs to the alternative oxidase family.</text>
</comment>
<evidence type="ECO:0000256" key="13">
    <source>
        <dbReference type="RuleBase" id="RU003779"/>
    </source>
</evidence>
<dbReference type="GO" id="GO:0016020">
    <property type="term" value="C:membrane"/>
    <property type="evidence" value="ECO:0007669"/>
    <property type="project" value="UniProtKB-SubCell"/>
</dbReference>
<keyword evidence="4 13" id="KW-0679">Respiratory chain</keyword>
<dbReference type="PIRSF" id="PIRSF005229">
    <property type="entry name" value="AOX"/>
    <property type="match status" value="1"/>
</dbReference>
<dbReference type="GO" id="GO:0046872">
    <property type="term" value="F:metal ion binding"/>
    <property type="evidence" value="ECO:0007669"/>
    <property type="project" value="UniProtKB-UniRule"/>
</dbReference>
<accession>A0A4P9YVQ5</accession>
<keyword evidence="5 13" id="KW-0812">Transmembrane</keyword>
<comment type="cofactor">
    <cofactor evidence="12 13">
        <name>Fe cation</name>
        <dbReference type="ChEBI" id="CHEBI:24875"/>
    </cofactor>
    <text evidence="12 13">Binds 2 iron ions per subunit.</text>
</comment>
<dbReference type="GO" id="GO:0005739">
    <property type="term" value="C:mitochondrion"/>
    <property type="evidence" value="ECO:0007669"/>
    <property type="project" value="TreeGrafter"/>
</dbReference>
<evidence type="ECO:0000256" key="6">
    <source>
        <dbReference type="ARBA" id="ARBA00022723"/>
    </source>
</evidence>
<keyword evidence="9 13" id="KW-0560">Oxidoreductase</keyword>
<keyword evidence="7 13" id="KW-0249">Electron transport</keyword>
<dbReference type="GO" id="GO:0010230">
    <property type="term" value="P:alternative respiration"/>
    <property type="evidence" value="ECO:0007669"/>
    <property type="project" value="TreeGrafter"/>
</dbReference>
<keyword evidence="3" id="KW-0813">Transport</keyword>
<proteinExistence type="inferred from homology"/>
<keyword evidence="17" id="KW-1185">Reference proteome</keyword>
<dbReference type="OrthoDB" id="16906at2759"/>
<evidence type="ECO:0000313" key="17">
    <source>
        <dbReference type="Proteomes" id="UP000278143"/>
    </source>
</evidence>
<dbReference type="Proteomes" id="UP000278143">
    <property type="component" value="Unassembled WGS sequence"/>
</dbReference>
<feature type="binding site" evidence="12">
    <location>
        <position position="33"/>
    </location>
    <ligand>
        <name>Fe cation</name>
        <dbReference type="ChEBI" id="CHEBI:24875"/>
        <label>1</label>
    </ligand>
</feature>